<dbReference type="GO" id="GO:0005507">
    <property type="term" value="F:copper ion binding"/>
    <property type="evidence" value="ECO:0007669"/>
    <property type="project" value="InterPro"/>
</dbReference>
<keyword evidence="6" id="KW-0677">Repeat</keyword>
<evidence type="ECO:0000256" key="6">
    <source>
        <dbReference type="ARBA" id="ARBA00022737"/>
    </source>
</evidence>
<keyword evidence="7" id="KW-0574">Periplasm</keyword>
<feature type="binding site" description="type 1 copper site" evidence="13">
    <location>
        <position position="24"/>
    </location>
    <ligand>
        <name>Cu cation</name>
        <dbReference type="ChEBI" id="CHEBI:23378"/>
        <label>1</label>
    </ligand>
</feature>
<keyword evidence="5 13" id="KW-0479">Metal-binding</keyword>
<dbReference type="KEGG" id="nmv:NITMOv2_0086"/>
<comment type="cofactor">
    <cofactor evidence="13">
        <name>Cu(2+)</name>
        <dbReference type="ChEBI" id="CHEBI:29036"/>
    </cofactor>
</comment>
<evidence type="ECO:0000256" key="4">
    <source>
        <dbReference type="ARBA" id="ARBA00022630"/>
    </source>
</evidence>
<sequence length="252" mass="26869">MVRVRVGDTVEVRLENPKENKFAHNMDLHAVNGPGGGAGANLAFPGATGVFTFKALAPGLFMYHCASPVPNPHIHLANGMYGMILVEPEHGLPKVDREYAVIESEFFTKPSEDKDVLEFSMEKGLAEHSDYVVFNGHTGSLLGKGELKASVGETVRLYFGNIGPNSASSFHIIGEIFDNVHTEGTIGGTVNHHVQSTLVPAAGATIVEFKVDVPGAYVLVDHSFFRVAKGALGILKVGGNDDPSIFQAHPAP</sequence>
<proteinExistence type="inferred from homology"/>
<evidence type="ECO:0000256" key="2">
    <source>
        <dbReference type="ARBA" id="ARBA00005127"/>
    </source>
</evidence>
<organism evidence="15 17">
    <name type="scientific">Nitrospira moscoviensis</name>
    <dbReference type="NCBI Taxonomy" id="42253"/>
    <lineage>
        <taxon>Bacteria</taxon>
        <taxon>Pseudomonadati</taxon>
        <taxon>Nitrospirota</taxon>
        <taxon>Nitrospiria</taxon>
        <taxon>Nitrospirales</taxon>
        <taxon>Nitrospiraceae</taxon>
        <taxon>Nitrospira</taxon>
    </lineage>
</organism>
<reference evidence="15 17" key="1">
    <citation type="journal article" date="2015" name="Proc. Natl. Acad. Sci. U.S.A.">
        <title>Expanded metabolic versatility of ubiquitous nitrite-oxidizing bacteria from the genus Nitrospira.</title>
        <authorList>
            <person name="Koch H."/>
            <person name="Lucker S."/>
            <person name="Albertsen M."/>
            <person name="Kitzinger K."/>
            <person name="Herbold C."/>
            <person name="Spieck E."/>
            <person name="Nielsen P.H."/>
            <person name="Wagner M."/>
            <person name="Daims H."/>
        </authorList>
    </citation>
    <scope>NUCLEOTIDE SEQUENCE [LARGE SCALE GENOMIC DNA]</scope>
    <source>
        <strain evidence="15 17">NSP M-1</strain>
    </source>
</reference>
<dbReference type="CDD" id="cd04208">
    <property type="entry name" value="CuRO_2_CuNIR"/>
    <property type="match status" value="1"/>
</dbReference>
<keyword evidence="9 15" id="KW-0560">Oxidoreductase</keyword>
<protein>
    <recommendedName>
        <fullName evidence="12">Cu-NIR</fullName>
    </recommendedName>
</protein>
<dbReference type="InterPro" id="IPR008972">
    <property type="entry name" value="Cupredoxin"/>
</dbReference>
<feature type="binding site" description="type 1 copper site" evidence="13">
    <location>
        <position position="222"/>
    </location>
    <ligand>
        <name>Cu cation</name>
        <dbReference type="ChEBI" id="CHEBI:23378"/>
        <label>1</label>
    </ligand>
</feature>
<feature type="binding site" description="type 1 copper site" evidence="13">
    <location>
        <position position="29"/>
    </location>
    <ligand>
        <name>Cu cation</name>
        <dbReference type="ChEBI" id="CHEBI:23378"/>
        <label>1</label>
    </ligand>
</feature>
<dbReference type="Proteomes" id="UP000069205">
    <property type="component" value="Chromosome"/>
</dbReference>
<comment type="pathway">
    <text evidence="2">Nitrogen metabolism; nitrate reduction (denitrification); dinitrogen from nitrate: step 2/4.</text>
</comment>
<comment type="similarity">
    <text evidence="3">Belongs to the multicopper oxidase family.</text>
</comment>
<dbReference type="FunFam" id="2.60.40.420:FF:000093">
    <property type="entry name" value="Copper-containing nitrite reductase"/>
    <property type="match status" value="1"/>
</dbReference>
<dbReference type="UniPathway" id="UPA00652">
    <property type="reaction ID" value="UER00707"/>
</dbReference>
<dbReference type="EMBL" id="CP011801">
    <property type="protein sequence ID" value="ALA56527.1"/>
    <property type="molecule type" value="Genomic_DNA"/>
</dbReference>
<feature type="binding site" description="type 1 copper site" evidence="13">
    <location>
        <position position="65"/>
    </location>
    <ligand>
        <name>Cu cation</name>
        <dbReference type="ChEBI" id="CHEBI:23378"/>
        <label>1</label>
    </ligand>
</feature>
<evidence type="ECO:0000256" key="7">
    <source>
        <dbReference type="ARBA" id="ARBA00022764"/>
    </source>
</evidence>
<dbReference type="AlphaFoldDB" id="A0A0K2G7F6"/>
<dbReference type="EMBL" id="CP011801">
    <property type="protein sequence ID" value="ALA61065.1"/>
    <property type="molecule type" value="Genomic_DNA"/>
</dbReference>
<evidence type="ECO:0000256" key="1">
    <source>
        <dbReference type="ARBA" id="ARBA00001974"/>
    </source>
</evidence>
<evidence type="ECO:0000313" key="15">
    <source>
        <dbReference type="EMBL" id="ALA56527.1"/>
    </source>
</evidence>
<evidence type="ECO:0000256" key="9">
    <source>
        <dbReference type="ARBA" id="ARBA00023002"/>
    </source>
</evidence>
<dbReference type="PANTHER" id="PTHR11709:SF394">
    <property type="entry name" value="FI03373P-RELATED"/>
    <property type="match status" value="1"/>
</dbReference>
<name>A0A0K2G7F6_NITMO</name>
<dbReference type="PRINTS" id="PR00695">
    <property type="entry name" value="CUNO2RDTASE"/>
</dbReference>
<dbReference type="InterPro" id="IPR001117">
    <property type="entry name" value="Cu-oxidase_2nd"/>
</dbReference>
<feature type="domain" description="Plastocyanin-like" evidence="14">
    <location>
        <begin position="98"/>
        <end position="222"/>
    </location>
</feature>
<evidence type="ECO:0000259" key="14">
    <source>
        <dbReference type="Pfam" id="PF00394"/>
    </source>
</evidence>
<dbReference type="STRING" id="42253.NITMOv2_0086"/>
<dbReference type="PANTHER" id="PTHR11709">
    <property type="entry name" value="MULTI-COPPER OXIDASE"/>
    <property type="match status" value="1"/>
</dbReference>
<feature type="binding site" description="type 1 copper site" evidence="13">
    <location>
        <position position="80"/>
    </location>
    <ligand>
        <name>Cu cation</name>
        <dbReference type="ChEBI" id="CHEBI:23378"/>
        <label>1</label>
    </ligand>
</feature>
<dbReference type="PATRIC" id="fig|42253.5.peg.4629"/>
<dbReference type="InterPro" id="IPR045087">
    <property type="entry name" value="Cu-oxidase_fam"/>
</dbReference>
<keyword evidence="11" id="KW-0534">Nitrate assimilation</keyword>
<comment type="cofactor">
    <cofactor evidence="1">
        <name>FAD</name>
        <dbReference type="ChEBI" id="CHEBI:57692"/>
    </cofactor>
</comment>
<dbReference type="Pfam" id="PF00394">
    <property type="entry name" value="Cu-oxidase"/>
    <property type="match status" value="1"/>
</dbReference>
<dbReference type="GO" id="GO:0042128">
    <property type="term" value="P:nitrate assimilation"/>
    <property type="evidence" value="ECO:0007669"/>
    <property type="project" value="UniProtKB-KW"/>
</dbReference>
<evidence type="ECO:0000256" key="13">
    <source>
        <dbReference type="PIRSR" id="PIRSR601287-1"/>
    </source>
</evidence>
<keyword evidence="4" id="KW-0285">Flavoprotein</keyword>
<evidence type="ECO:0000313" key="16">
    <source>
        <dbReference type="EMBL" id="ALA61065.1"/>
    </source>
</evidence>
<gene>
    <name evidence="15" type="ORF">NITMOv2_0086</name>
    <name evidence="16" type="ORF">NITMOv2_4695</name>
</gene>
<dbReference type="SUPFAM" id="SSF49503">
    <property type="entry name" value="Cupredoxins"/>
    <property type="match status" value="2"/>
</dbReference>
<evidence type="ECO:0000256" key="12">
    <source>
        <dbReference type="ARBA" id="ARBA00032356"/>
    </source>
</evidence>
<feature type="binding site" description="type 1 copper site" evidence="13">
    <location>
        <position position="75"/>
    </location>
    <ligand>
        <name>Cu cation</name>
        <dbReference type="ChEBI" id="CHEBI:23378"/>
        <label>1</label>
    </ligand>
</feature>
<keyword evidence="10 13" id="KW-0186">Copper</keyword>
<dbReference type="GO" id="GO:0019333">
    <property type="term" value="P:denitrification pathway"/>
    <property type="evidence" value="ECO:0007669"/>
    <property type="project" value="UniProtKB-UniPathway"/>
</dbReference>
<evidence type="ECO:0000256" key="8">
    <source>
        <dbReference type="ARBA" id="ARBA00022827"/>
    </source>
</evidence>
<dbReference type="Gene3D" id="2.60.40.420">
    <property type="entry name" value="Cupredoxins - blue copper proteins"/>
    <property type="match status" value="2"/>
</dbReference>
<keyword evidence="8" id="KW-0274">FAD</keyword>
<dbReference type="GO" id="GO:0050421">
    <property type="term" value="F:nitrite reductase (NO-forming) activity"/>
    <property type="evidence" value="ECO:0007669"/>
    <property type="project" value="InterPro"/>
</dbReference>
<feature type="binding site" description="type 1 copper site" evidence="13">
    <location>
        <position position="64"/>
    </location>
    <ligand>
        <name>Cu cation</name>
        <dbReference type="ChEBI" id="CHEBI:23378"/>
        <label>1</label>
    </ligand>
</feature>
<evidence type="ECO:0000256" key="5">
    <source>
        <dbReference type="ARBA" id="ARBA00022723"/>
    </source>
</evidence>
<evidence type="ECO:0000256" key="10">
    <source>
        <dbReference type="ARBA" id="ARBA00023008"/>
    </source>
</evidence>
<evidence type="ECO:0000256" key="3">
    <source>
        <dbReference type="ARBA" id="ARBA00010609"/>
    </source>
</evidence>
<evidence type="ECO:0000256" key="11">
    <source>
        <dbReference type="ARBA" id="ARBA00023063"/>
    </source>
</evidence>
<comment type="cofactor">
    <cofactor evidence="13">
        <name>Cu(+)</name>
        <dbReference type="ChEBI" id="CHEBI:49552"/>
    </cofactor>
</comment>
<accession>A0A0K2G7F6</accession>
<dbReference type="KEGG" id="nmv:NITMOv2_4695"/>
<dbReference type="InterPro" id="IPR001287">
    <property type="entry name" value="NO2-reductase_Cu"/>
</dbReference>
<keyword evidence="17" id="KW-1185">Reference proteome</keyword>
<evidence type="ECO:0000313" key="17">
    <source>
        <dbReference type="Proteomes" id="UP000069205"/>
    </source>
</evidence>